<organism evidence="1 2">
    <name type="scientific">Debaryomyces hansenii (strain ATCC 36239 / CBS 767 / BCRC 21394 / JCM 1990 / NBRC 0083 / IGC 2968)</name>
    <name type="common">Yeast</name>
    <name type="synonym">Torulaspora hansenii</name>
    <dbReference type="NCBI Taxonomy" id="284592"/>
    <lineage>
        <taxon>Eukaryota</taxon>
        <taxon>Fungi</taxon>
        <taxon>Dikarya</taxon>
        <taxon>Ascomycota</taxon>
        <taxon>Saccharomycotina</taxon>
        <taxon>Pichiomycetes</taxon>
        <taxon>Debaryomycetaceae</taxon>
        <taxon>Debaryomyces</taxon>
    </lineage>
</organism>
<dbReference type="Proteomes" id="UP000000599">
    <property type="component" value="Chromosome B"/>
</dbReference>
<dbReference type="eggNOG" id="KOG2497">
    <property type="taxonomic scope" value="Eukaryota"/>
</dbReference>
<dbReference type="FunCoup" id="B5RSX9">
    <property type="interactions" value="533"/>
</dbReference>
<keyword evidence="2" id="KW-1185">Reference proteome</keyword>
<dbReference type="Pfam" id="PF10294">
    <property type="entry name" value="Methyltransf_16"/>
    <property type="match status" value="1"/>
</dbReference>
<dbReference type="GO" id="GO:0005737">
    <property type="term" value="C:cytoplasm"/>
    <property type="evidence" value="ECO:0007669"/>
    <property type="project" value="TreeGrafter"/>
</dbReference>
<dbReference type="HOGENOM" id="CLU_038942_1_1_1"/>
<gene>
    <name evidence="1" type="ordered locus">DEHA2B07590g</name>
</gene>
<dbReference type="GO" id="GO:0008757">
    <property type="term" value="F:S-adenosylmethionine-dependent methyltransferase activity"/>
    <property type="evidence" value="ECO:0007669"/>
    <property type="project" value="UniProtKB-ARBA"/>
</dbReference>
<sequence length="335" mass="37570">MSRIITYPKLVSCLNQRIPVFDFMNLPNDISGILSDEIQYKLLPHLLALIDVNPYYIKSFLKKYINTIESTNNEVIEDIYELYCNESILNAVEMGPTEIDTISYPVGGFKMENVSNNGLVVIKETPKLISGKGTTGLRTWEAALFLANYLNSNPVDFSNKSICELGTGTGLVGLALAKYYHKEINPLSEIIFTDGDASLIENLSKTFQLNGLIVDSTIKTQQLLWGTTNPSDPEFISTPPSTDYVVAADVTYDSSILPLLCSTINDFFNNGTKLALIAATVRNEETLNDWHDELQKRFEGNFRVIEKCDQPALIDSNCWFKYTTPEIRIYQITPA</sequence>
<accession>B5RSX9</accession>
<dbReference type="EMBL" id="CR382134">
    <property type="protein sequence ID" value="CAR65464.1"/>
    <property type="molecule type" value="Genomic_DNA"/>
</dbReference>
<dbReference type="OrthoDB" id="194386at2759"/>
<name>B5RSX9_DEBHA</name>
<proteinExistence type="predicted"/>
<evidence type="ECO:0000313" key="1">
    <source>
        <dbReference type="EMBL" id="CAR65464.1"/>
    </source>
</evidence>
<evidence type="ECO:0000313" key="2">
    <source>
        <dbReference type="Proteomes" id="UP000000599"/>
    </source>
</evidence>
<dbReference type="PANTHER" id="PTHR14614:SF130">
    <property type="entry name" value="PROTEIN-LYSINE N-METHYLTRANSFERASE EEF2KMT"/>
    <property type="match status" value="1"/>
</dbReference>
<dbReference type="VEuPathDB" id="FungiDB:DEHA2B07590g"/>
<protein>
    <submittedName>
        <fullName evidence="1">DEHA2B07590p</fullName>
    </submittedName>
</protein>
<dbReference type="AlphaFoldDB" id="B5RSX9"/>
<dbReference type="OMA" id="PIRTYRI"/>
<dbReference type="InParanoid" id="B5RSX9"/>
<dbReference type="SUPFAM" id="SSF53335">
    <property type="entry name" value="S-adenosyl-L-methionine-dependent methyltransferases"/>
    <property type="match status" value="1"/>
</dbReference>
<reference evidence="1 2" key="1">
    <citation type="journal article" date="2004" name="Nature">
        <title>Genome evolution in yeasts.</title>
        <authorList>
            <consortium name="Genolevures"/>
            <person name="Dujon B."/>
            <person name="Sherman D."/>
            <person name="Fischer G."/>
            <person name="Durrens P."/>
            <person name="Casaregola S."/>
            <person name="Lafontaine I."/>
            <person name="de Montigny J."/>
            <person name="Marck C."/>
            <person name="Neuveglise C."/>
            <person name="Talla E."/>
            <person name="Goffard N."/>
            <person name="Frangeul L."/>
            <person name="Aigle M."/>
            <person name="Anthouard V."/>
            <person name="Babour A."/>
            <person name="Barbe V."/>
            <person name="Barnay S."/>
            <person name="Blanchin S."/>
            <person name="Beckerich J.M."/>
            <person name="Beyne E."/>
            <person name="Bleykasten C."/>
            <person name="Boisrame A."/>
            <person name="Boyer J."/>
            <person name="Cattolico L."/>
            <person name="Confanioleri F."/>
            <person name="de Daruvar A."/>
            <person name="Despons L."/>
            <person name="Fabre E."/>
            <person name="Fairhead C."/>
            <person name="Ferry-Dumazet H."/>
            <person name="Groppi A."/>
            <person name="Hantraye F."/>
            <person name="Hennequin C."/>
            <person name="Jauniaux N."/>
            <person name="Joyet P."/>
            <person name="Kachouri R."/>
            <person name="Kerrest A."/>
            <person name="Koszul R."/>
            <person name="Lemaire M."/>
            <person name="Lesur I."/>
            <person name="Ma L."/>
            <person name="Muller H."/>
            <person name="Nicaud J.M."/>
            <person name="Nikolski M."/>
            <person name="Oztas S."/>
            <person name="Ozier-Kalogeropoulos O."/>
            <person name="Pellenz S."/>
            <person name="Potier S."/>
            <person name="Richard G.F."/>
            <person name="Straub M.L."/>
            <person name="Suleau A."/>
            <person name="Swennene D."/>
            <person name="Tekaia F."/>
            <person name="Wesolowski-Louvel M."/>
            <person name="Westhof E."/>
            <person name="Wirth B."/>
            <person name="Zeniou-Meyer M."/>
            <person name="Zivanovic I."/>
            <person name="Bolotin-Fukuhara M."/>
            <person name="Thierry A."/>
            <person name="Bouchier C."/>
            <person name="Caudron B."/>
            <person name="Scarpelli C."/>
            <person name="Gaillardin C."/>
            <person name="Weissenbach J."/>
            <person name="Wincker P."/>
            <person name="Souciet J.L."/>
        </authorList>
    </citation>
    <scope>NUCLEOTIDE SEQUENCE [LARGE SCALE GENOMIC DNA]</scope>
    <source>
        <strain evidence="2">ATCC 36239 / CBS 767 / BCRC 21394 / JCM 1990 / NBRC 0083 / IGC 2968</strain>
    </source>
</reference>
<dbReference type="PANTHER" id="PTHR14614">
    <property type="entry name" value="HEPATOCELLULAR CARCINOMA-ASSOCIATED ANTIGEN"/>
    <property type="match status" value="1"/>
</dbReference>
<dbReference type="Gene3D" id="3.40.50.150">
    <property type="entry name" value="Vaccinia Virus protein VP39"/>
    <property type="match status" value="1"/>
</dbReference>
<dbReference type="InterPro" id="IPR029063">
    <property type="entry name" value="SAM-dependent_MTases_sf"/>
</dbReference>
<dbReference type="STRING" id="284592.B5RSX9"/>
<dbReference type="InterPro" id="IPR019410">
    <property type="entry name" value="Methyltransf_16"/>
</dbReference>
<dbReference type="KEGG" id="dha:DEHA2B07590g"/>
<dbReference type="GeneID" id="8998203"/>
<dbReference type="RefSeq" id="XP_002770094.1">
    <property type="nucleotide sequence ID" value="XM_002770048.1"/>
</dbReference>